<dbReference type="Gene3D" id="2.130.10.10">
    <property type="entry name" value="YVTN repeat-like/Quinoprotein amine dehydrogenase"/>
    <property type="match status" value="2"/>
</dbReference>
<feature type="region of interest" description="Disordered" evidence="4">
    <location>
        <begin position="296"/>
        <end position="357"/>
    </location>
</feature>
<keyword evidence="6" id="KW-1185">Reference proteome</keyword>
<dbReference type="Pfam" id="PF00400">
    <property type="entry name" value="WD40"/>
    <property type="match status" value="3"/>
</dbReference>
<evidence type="ECO:0000313" key="5">
    <source>
        <dbReference type="EMBL" id="KAJ7771409.1"/>
    </source>
</evidence>
<dbReference type="PROSITE" id="PS50082">
    <property type="entry name" value="WD_REPEATS_2"/>
    <property type="match status" value="1"/>
</dbReference>
<organism evidence="5 6">
    <name type="scientific">Mycena maculata</name>
    <dbReference type="NCBI Taxonomy" id="230809"/>
    <lineage>
        <taxon>Eukaryota</taxon>
        <taxon>Fungi</taxon>
        <taxon>Dikarya</taxon>
        <taxon>Basidiomycota</taxon>
        <taxon>Agaricomycotina</taxon>
        <taxon>Agaricomycetes</taxon>
        <taxon>Agaricomycetidae</taxon>
        <taxon>Agaricales</taxon>
        <taxon>Marasmiineae</taxon>
        <taxon>Mycenaceae</taxon>
        <taxon>Mycena</taxon>
    </lineage>
</organism>
<comment type="caution">
    <text evidence="5">The sequence shown here is derived from an EMBL/GenBank/DDBJ whole genome shotgun (WGS) entry which is preliminary data.</text>
</comment>
<gene>
    <name evidence="5" type="ORF">DFH07DRAFT_804288</name>
</gene>
<dbReference type="InterPro" id="IPR045151">
    <property type="entry name" value="DCAF8"/>
</dbReference>
<dbReference type="InterPro" id="IPR001680">
    <property type="entry name" value="WD40_rpt"/>
</dbReference>
<feature type="compositionally biased region" description="Acidic residues" evidence="4">
    <location>
        <begin position="330"/>
        <end position="351"/>
    </location>
</feature>
<protein>
    <submittedName>
        <fullName evidence="5">WD40 repeat-like protein</fullName>
    </submittedName>
</protein>
<dbReference type="GO" id="GO:0005737">
    <property type="term" value="C:cytoplasm"/>
    <property type="evidence" value="ECO:0007669"/>
    <property type="project" value="TreeGrafter"/>
</dbReference>
<dbReference type="PANTHER" id="PTHR15574:SF40">
    <property type="entry name" value="WD AND TETRATRICOPEPTIDE REPEATS PROTEIN 1"/>
    <property type="match status" value="1"/>
</dbReference>
<dbReference type="InterPro" id="IPR015943">
    <property type="entry name" value="WD40/YVTN_repeat-like_dom_sf"/>
</dbReference>
<dbReference type="PROSITE" id="PS50294">
    <property type="entry name" value="WD_REPEATS_REGION"/>
    <property type="match status" value="1"/>
</dbReference>
<evidence type="ECO:0000313" key="6">
    <source>
        <dbReference type="Proteomes" id="UP001215280"/>
    </source>
</evidence>
<dbReference type="SMART" id="SM00320">
    <property type="entry name" value="WD40"/>
    <property type="match status" value="6"/>
</dbReference>
<evidence type="ECO:0000256" key="4">
    <source>
        <dbReference type="SAM" id="MobiDB-lite"/>
    </source>
</evidence>
<reference evidence="5" key="1">
    <citation type="submission" date="2023-03" db="EMBL/GenBank/DDBJ databases">
        <title>Massive genome expansion in bonnet fungi (Mycena s.s.) driven by repeated elements and novel gene families across ecological guilds.</title>
        <authorList>
            <consortium name="Lawrence Berkeley National Laboratory"/>
            <person name="Harder C.B."/>
            <person name="Miyauchi S."/>
            <person name="Viragh M."/>
            <person name="Kuo A."/>
            <person name="Thoen E."/>
            <person name="Andreopoulos B."/>
            <person name="Lu D."/>
            <person name="Skrede I."/>
            <person name="Drula E."/>
            <person name="Henrissat B."/>
            <person name="Morin E."/>
            <person name="Kohler A."/>
            <person name="Barry K."/>
            <person name="LaButti K."/>
            <person name="Morin E."/>
            <person name="Salamov A."/>
            <person name="Lipzen A."/>
            <person name="Mereny Z."/>
            <person name="Hegedus B."/>
            <person name="Baldrian P."/>
            <person name="Stursova M."/>
            <person name="Weitz H."/>
            <person name="Taylor A."/>
            <person name="Grigoriev I.V."/>
            <person name="Nagy L.G."/>
            <person name="Martin F."/>
            <person name="Kauserud H."/>
        </authorList>
    </citation>
    <scope>NUCLEOTIDE SEQUENCE</scope>
    <source>
        <strain evidence="5">CBHHK188m</strain>
    </source>
</reference>
<keyword evidence="2" id="KW-0677">Repeat</keyword>
<dbReference type="AlphaFoldDB" id="A0AAD7NQP0"/>
<dbReference type="GO" id="GO:0080008">
    <property type="term" value="C:Cul4-RING E3 ubiquitin ligase complex"/>
    <property type="evidence" value="ECO:0007669"/>
    <property type="project" value="TreeGrafter"/>
</dbReference>
<accession>A0AAD7NQP0</accession>
<dbReference type="Proteomes" id="UP001215280">
    <property type="component" value="Unassembled WGS sequence"/>
</dbReference>
<feature type="repeat" description="WD" evidence="3">
    <location>
        <begin position="37"/>
        <end position="71"/>
    </location>
</feature>
<evidence type="ECO:0000256" key="3">
    <source>
        <dbReference type="PROSITE-ProRule" id="PRU00221"/>
    </source>
</evidence>
<keyword evidence="1 3" id="KW-0853">WD repeat</keyword>
<evidence type="ECO:0000256" key="2">
    <source>
        <dbReference type="ARBA" id="ARBA00022737"/>
    </source>
</evidence>
<evidence type="ECO:0000256" key="1">
    <source>
        <dbReference type="ARBA" id="ARBA00022574"/>
    </source>
</evidence>
<dbReference type="EMBL" id="JARJLG010000021">
    <property type="protein sequence ID" value="KAJ7771409.1"/>
    <property type="molecule type" value="Genomic_DNA"/>
</dbReference>
<dbReference type="PANTHER" id="PTHR15574">
    <property type="entry name" value="WD REPEAT DOMAIN-CONTAINING FAMILY"/>
    <property type="match status" value="1"/>
</dbReference>
<name>A0AAD7NQP0_9AGAR</name>
<dbReference type="InterPro" id="IPR036322">
    <property type="entry name" value="WD40_repeat_dom_sf"/>
</dbReference>
<dbReference type="GO" id="GO:0045717">
    <property type="term" value="P:negative regulation of fatty acid biosynthetic process"/>
    <property type="evidence" value="ECO:0007669"/>
    <property type="project" value="TreeGrafter"/>
</dbReference>
<dbReference type="SUPFAM" id="SSF50978">
    <property type="entry name" value="WD40 repeat-like"/>
    <property type="match status" value="1"/>
</dbReference>
<proteinExistence type="predicted"/>
<sequence length="510" mass="56342">MMALSAAQNSRTHQRLSSQRWSSLNFDQVNVLGDDASYGHTGCVNTLSWARDGELLLSGGDDRTVQIWRMDPAVEHDYPFVCRSIIHTGHGANIFNAHMLPYSSNIATVAGDGQVRVHEVGEIAHTGPPATSQLDSRHTCIRRLRCHDNRIKRIVTEDSPHLFLTVSEDGTVRQHDLRTSHECDYSSCPPPLTKLNFELSTISLSPLTPFHYVVAGESENGYLFDRRQAGRFLMEERGMVENGMTHCVRRFGRPDGSFDPHSTREHITGARISSQNGHEVLLSYSADAVYLYSTRDEPEEEDMASRSPPLSPNHGAAKPTSSKRPRDDSSSDEDEDMAMDNDDNASDDEGPDLFFRKPKVSAPDEYAGVPMILPRARFAGARNVDTIKDVNFLGPDDQFVTSGSDDGNFFVWRKDGTLCGLFEGDGVVVNVIEGHPHLPLIATSGIDTTVKLFAPVSGPSTFSRMDAAERIIASNARQSKISRKLRRHDLAALLAAVVSDENTNVQCNHQ</sequence>